<sequence>IPIKENALNE</sequence>
<gene>
    <name evidence="1" type="ORF">AFUS01_LOCUS13670</name>
</gene>
<organism evidence="1 2">
    <name type="scientific">Allacma fusca</name>
    <dbReference type="NCBI Taxonomy" id="39272"/>
    <lineage>
        <taxon>Eukaryota</taxon>
        <taxon>Metazoa</taxon>
        <taxon>Ecdysozoa</taxon>
        <taxon>Arthropoda</taxon>
        <taxon>Hexapoda</taxon>
        <taxon>Collembola</taxon>
        <taxon>Symphypleona</taxon>
        <taxon>Sminthuridae</taxon>
        <taxon>Allacma</taxon>
    </lineage>
</organism>
<comment type="caution">
    <text evidence="1">The sequence shown here is derived from an EMBL/GenBank/DDBJ whole genome shotgun (WGS) entry which is preliminary data.</text>
</comment>
<evidence type="ECO:0000313" key="1">
    <source>
        <dbReference type="EMBL" id="CAG7724666.1"/>
    </source>
</evidence>
<feature type="non-terminal residue" evidence="1">
    <location>
        <position position="1"/>
    </location>
</feature>
<accession>A0A8J2P3Z4</accession>
<dbReference type="Proteomes" id="UP000708208">
    <property type="component" value="Unassembled WGS sequence"/>
</dbReference>
<reference evidence="1" key="1">
    <citation type="submission" date="2021-06" db="EMBL/GenBank/DDBJ databases">
        <authorList>
            <person name="Hodson N. C."/>
            <person name="Mongue J. A."/>
            <person name="Jaron S. K."/>
        </authorList>
    </citation>
    <scope>NUCLEOTIDE SEQUENCE</scope>
</reference>
<protein>
    <submittedName>
        <fullName evidence="1">Uncharacterized protein</fullName>
    </submittedName>
</protein>
<keyword evidence="2" id="KW-1185">Reference proteome</keyword>
<name>A0A8J2P3Z4_9HEXA</name>
<evidence type="ECO:0000313" key="2">
    <source>
        <dbReference type="Proteomes" id="UP000708208"/>
    </source>
</evidence>
<feature type="non-terminal residue" evidence="1">
    <location>
        <position position="10"/>
    </location>
</feature>
<dbReference type="EMBL" id="CAJVCH010112338">
    <property type="protein sequence ID" value="CAG7724666.1"/>
    <property type="molecule type" value="Genomic_DNA"/>
</dbReference>
<proteinExistence type="predicted"/>